<dbReference type="EMBL" id="CADCTX010000388">
    <property type="protein sequence ID" value="CAA9316647.1"/>
    <property type="molecule type" value="Genomic_DNA"/>
</dbReference>
<evidence type="ECO:0000256" key="1">
    <source>
        <dbReference type="SAM" id="MobiDB-lite"/>
    </source>
</evidence>
<feature type="compositionally biased region" description="Basic and acidic residues" evidence="1">
    <location>
        <begin position="132"/>
        <end position="148"/>
    </location>
</feature>
<feature type="compositionally biased region" description="Basic and acidic residues" evidence="1">
    <location>
        <begin position="157"/>
        <end position="177"/>
    </location>
</feature>
<dbReference type="AlphaFoldDB" id="A0A6J4KYC0"/>
<gene>
    <name evidence="2" type="ORF">AVDCRST_MAG40-1265</name>
</gene>
<dbReference type="EC" id="2.7.1.11" evidence="2"/>
<keyword evidence="2" id="KW-0808">Transferase</keyword>
<sequence>AHRNLDRRRRRAGPQRRDPRRRPLGDQPRLGRAGDQAGVQRPARRGRGHPAHEADGARHRPPRRDDPPHDQPRAPVRLPDQAARRQLRGGGPVGRADRQRPATRHRRDHHHRGRRLALDRAAPLRQGAADGGRAEDDRQRREWDGDHVRLRHRGEHRARGDRPSAHHGREPRPRDGAGGDGAARRVHRP</sequence>
<protein>
    <submittedName>
        <fullName evidence="2">6-phosphofructokinase</fullName>
        <ecNumber evidence="2">2.7.1.11</ecNumber>
    </submittedName>
</protein>
<proteinExistence type="predicted"/>
<feature type="region of interest" description="Disordered" evidence="1">
    <location>
        <begin position="1"/>
        <end position="189"/>
    </location>
</feature>
<feature type="compositionally biased region" description="Basic and acidic residues" evidence="1">
    <location>
        <begin position="15"/>
        <end position="24"/>
    </location>
</feature>
<feature type="compositionally biased region" description="Basic and acidic residues" evidence="1">
    <location>
        <begin position="50"/>
        <end position="72"/>
    </location>
</feature>
<accession>A0A6J4KYC0</accession>
<reference evidence="2" key="1">
    <citation type="submission" date="2020-02" db="EMBL/GenBank/DDBJ databases">
        <authorList>
            <person name="Meier V. D."/>
        </authorList>
    </citation>
    <scope>NUCLEOTIDE SEQUENCE</scope>
    <source>
        <strain evidence="2">AVDCRST_MAG40</strain>
    </source>
</reference>
<feature type="non-terminal residue" evidence="2">
    <location>
        <position position="1"/>
    </location>
</feature>
<feature type="compositionally biased region" description="Basic residues" evidence="1">
    <location>
        <begin position="101"/>
        <end position="115"/>
    </location>
</feature>
<feature type="non-terminal residue" evidence="2">
    <location>
        <position position="189"/>
    </location>
</feature>
<organism evidence="2">
    <name type="scientific">uncultured Gemmatimonadaceae bacterium</name>
    <dbReference type="NCBI Taxonomy" id="246130"/>
    <lineage>
        <taxon>Bacteria</taxon>
        <taxon>Pseudomonadati</taxon>
        <taxon>Gemmatimonadota</taxon>
        <taxon>Gemmatimonadia</taxon>
        <taxon>Gemmatimonadales</taxon>
        <taxon>Gemmatimonadaceae</taxon>
        <taxon>environmental samples</taxon>
    </lineage>
</organism>
<evidence type="ECO:0000313" key="2">
    <source>
        <dbReference type="EMBL" id="CAA9316647.1"/>
    </source>
</evidence>
<dbReference type="GO" id="GO:0003872">
    <property type="term" value="F:6-phosphofructokinase activity"/>
    <property type="evidence" value="ECO:0007669"/>
    <property type="project" value="UniProtKB-EC"/>
</dbReference>
<name>A0A6J4KYC0_9BACT</name>
<keyword evidence="2" id="KW-0418">Kinase</keyword>
<feature type="compositionally biased region" description="Basic residues" evidence="1">
    <location>
        <begin position="1"/>
        <end position="14"/>
    </location>
</feature>